<dbReference type="Proteomes" id="UP001338125">
    <property type="component" value="Unassembled WGS sequence"/>
</dbReference>
<name>A0ABR0T381_9HYPO</name>
<evidence type="ECO:0000313" key="3">
    <source>
        <dbReference type="Proteomes" id="UP001338125"/>
    </source>
</evidence>
<gene>
    <name evidence="2" type="ORF">PT974_01263</name>
</gene>
<keyword evidence="3" id="KW-1185">Reference proteome</keyword>
<dbReference type="EMBL" id="JAVFKD010000001">
    <property type="protein sequence ID" value="KAK5998879.1"/>
    <property type="molecule type" value="Genomic_DNA"/>
</dbReference>
<protein>
    <submittedName>
        <fullName evidence="2">Uncharacterized protein</fullName>
    </submittedName>
</protein>
<evidence type="ECO:0000313" key="2">
    <source>
        <dbReference type="EMBL" id="KAK5998879.1"/>
    </source>
</evidence>
<comment type="caution">
    <text evidence="2">The sequence shown here is derived from an EMBL/GenBank/DDBJ whole genome shotgun (WGS) entry which is preliminary data.</text>
</comment>
<feature type="region of interest" description="Disordered" evidence="1">
    <location>
        <begin position="1"/>
        <end position="34"/>
    </location>
</feature>
<evidence type="ECO:0000256" key="1">
    <source>
        <dbReference type="SAM" id="MobiDB-lite"/>
    </source>
</evidence>
<sequence>MSTNSVLLARSKPLETKSPAQSTGPNDPLGHGAPIQASVADAMRIDDSRLPIAGVLIWDPRATADAHIPQGCLAIGPVK</sequence>
<accession>A0ABR0T381</accession>
<reference evidence="2 3" key="1">
    <citation type="submission" date="2024-01" db="EMBL/GenBank/DDBJ databases">
        <title>Complete genome of Cladobotryum mycophilum ATHUM6906.</title>
        <authorList>
            <person name="Christinaki A.C."/>
            <person name="Myridakis A.I."/>
            <person name="Kouvelis V.N."/>
        </authorList>
    </citation>
    <scope>NUCLEOTIDE SEQUENCE [LARGE SCALE GENOMIC DNA]</scope>
    <source>
        <strain evidence="2 3">ATHUM6906</strain>
    </source>
</reference>
<proteinExistence type="predicted"/>
<organism evidence="2 3">
    <name type="scientific">Cladobotryum mycophilum</name>
    <dbReference type="NCBI Taxonomy" id="491253"/>
    <lineage>
        <taxon>Eukaryota</taxon>
        <taxon>Fungi</taxon>
        <taxon>Dikarya</taxon>
        <taxon>Ascomycota</taxon>
        <taxon>Pezizomycotina</taxon>
        <taxon>Sordariomycetes</taxon>
        <taxon>Hypocreomycetidae</taxon>
        <taxon>Hypocreales</taxon>
        <taxon>Hypocreaceae</taxon>
        <taxon>Cladobotryum</taxon>
    </lineage>
</organism>